<reference evidence="1" key="1">
    <citation type="submission" date="2020-05" db="EMBL/GenBank/DDBJ databases">
        <authorList>
            <person name="Chiriac C."/>
            <person name="Salcher M."/>
            <person name="Ghai R."/>
            <person name="Kavagutti S V."/>
        </authorList>
    </citation>
    <scope>NUCLEOTIDE SEQUENCE</scope>
</reference>
<evidence type="ECO:0000313" key="1">
    <source>
        <dbReference type="EMBL" id="CAB4323196.1"/>
    </source>
</evidence>
<dbReference type="AlphaFoldDB" id="A0A6J5YEV9"/>
<dbReference type="EMBL" id="CAEMXZ010000031">
    <property type="protein sequence ID" value="CAB4323196.1"/>
    <property type="molecule type" value="Genomic_DNA"/>
</dbReference>
<accession>A0A6J5YEV9</accession>
<organism evidence="1">
    <name type="scientific">freshwater metagenome</name>
    <dbReference type="NCBI Taxonomy" id="449393"/>
    <lineage>
        <taxon>unclassified sequences</taxon>
        <taxon>metagenomes</taxon>
        <taxon>ecological metagenomes</taxon>
    </lineage>
</organism>
<evidence type="ECO:0000313" key="2">
    <source>
        <dbReference type="EMBL" id="CAB4931036.1"/>
    </source>
</evidence>
<protein>
    <submittedName>
        <fullName evidence="1">Unannotated protein</fullName>
    </submittedName>
</protein>
<gene>
    <name evidence="1" type="ORF">UFOPK1392_00946</name>
    <name evidence="2" type="ORF">UFOPK3733_00671</name>
</gene>
<sequence>MASDARFSSFGLNSSEEIPSVMETVGFDLAPFDAASGMAGAMKIAGVVLRSCLKPSMSSTLW</sequence>
<proteinExistence type="predicted"/>
<name>A0A6J5YEV9_9ZZZZ</name>
<dbReference type="EMBL" id="CAFBNC010000023">
    <property type="protein sequence ID" value="CAB4931036.1"/>
    <property type="molecule type" value="Genomic_DNA"/>
</dbReference>